<organism evidence="2 3">
    <name type="scientific">Rhizoctonia solani</name>
    <dbReference type="NCBI Taxonomy" id="456999"/>
    <lineage>
        <taxon>Eukaryota</taxon>
        <taxon>Fungi</taxon>
        <taxon>Dikarya</taxon>
        <taxon>Basidiomycota</taxon>
        <taxon>Agaricomycotina</taxon>
        <taxon>Agaricomycetes</taxon>
        <taxon>Cantharellales</taxon>
        <taxon>Ceratobasidiaceae</taxon>
        <taxon>Rhizoctonia</taxon>
    </lineage>
</organism>
<dbReference type="AlphaFoldDB" id="A0A0K6G700"/>
<protein>
    <submittedName>
        <fullName evidence="2">Uncharacterized protein</fullName>
    </submittedName>
</protein>
<gene>
    <name evidence="2" type="ORF">RSOLAG22IIIB_11186</name>
</gene>
<proteinExistence type="predicted"/>
<accession>A0A0K6G700</accession>
<dbReference type="PANTHER" id="PTHR40518:SF1">
    <property type="entry name" value="ACETOACETATE DECARBOXYLASE"/>
    <property type="match status" value="1"/>
</dbReference>
<evidence type="ECO:0000256" key="1">
    <source>
        <dbReference type="SAM" id="MobiDB-lite"/>
    </source>
</evidence>
<feature type="region of interest" description="Disordered" evidence="1">
    <location>
        <begin position="1"/>
        <end position="21"/>
    </location>
</feature>
<keyword evidence="3" id="KW-1185">Reference proteome</keyword>
<sequence length="287" mass="32055">MSTSRGSPATPCPIPAIKPAPDGFTDSLPPWSLEAESWWILSAAPLPWQTKQLPQGALDIREDSKLQEFEATYKGGLGTLQLTRYYSSPIGPYEELLYIPGKMSYKVGGTSISGLSITRIYVSSFAALLNGRRIWNTPKHLARFEFTPEKPSDPHSPTVISVYPSLSDSPTPEFSPDPMFRVRMVSSRYMPRVPLNLSKFPRALFDSKVLQPPLNHPIGTEKWITVEVGNRGYVRVVYPEPGLEGSRYGDGIRCPDFKPTNFGLWCPKLHQIFPPPEILDFGSKKTD</sequence>
<dbReference type="EMBL" id="CYGV01001440">
    <property type="protein sequence ID" value="CUA74392.1"/>
    <property type="molecule type" value="Genomic_DNA"/>
</dbReference>
<evidence type="ECO:0000313" key="3">
    <source>
        <dbReference type="Proteomes" id="UP000044841"/>
    </source>
</evidence>
<name>A0A0K6G700_9AGAM</name>
<dbReference type="PANTHER" id="PTHR40518">
    <property type="entry name" value="ACETOACETATE DECARBOXYLASE"/>
    <property type="match status" value="1"/>
</dbReference>
<dbReference type="SUPFAM" id="SSF160104">
    <property type="entry name" value="Acetoacetate decarboxylase-like"/>
    <property type="match status" value="1"/>
</dbReference>
<dbReference type="Gene3D" id="2.40.400.10">
    <property type="entry name" value="Acetoacetate decarboxylase-like"/>
    <property type="match status" value="1"/>
</dbReference>
<reference evidence="2 3" key="1">
    <citation type="submission" date="2015-07" db="EMBL/GenBank/DDBJ databases">
        <authorList>
            <person name="Noorani M."/>
        </authorList>
    </citation>
    <scope>NUCLEOTIDE SEQUENCE [LARGE SCALE GENOMIC DNA]</scope>
    <source>
        <strain evidence="2">BBA 69670</strain>
    </source>
</reference>
<dbReference type="InterPro" id="IPR023375">
    <property type="entry name" value="ADC_dom_sf"/>
</dbReference>
<evidence type="ECO:0000313" key="2">
    <source>
        <dbReference type="EMBL" id="CUA74392.1"/>
    </source>
</evidence>
<dbReference type="Proteomes" id="UP000044841">
    <property type="component" value="Unassembled WGS sequence"/>
</dbReference>